<protein>
    <submittedName>
        <fullName evidence="1">Uncharacterized protein</fullName>
    </submittedName>
</protein>
<organism evidence="1 2">
    <name type="scientific">Apiospora hydei</name>
    <dbReference type="NCBI Taxonomy" id="1337664"/>
    <lineage>
        <taxon>Eukaryota</taxon>
        <taxon>Fungi</taxon>
        <taxon>Dikarya</taxon>
        <taxon>Ascomycota</taxon>
        <taxon>Pezizomycotina</taxon>
        <taxon>Sordariomycetes</taxon>
        <taxon>Xylariomycetidae</taxon>
        <taxon>Amphisphaeriales</taxon>
        <taxon>Apiosporaceae</taxon>
        <taxon>Apiospora</taxon>
    </lineage>
</organism>
<sequence length="192" mass="21069">MPAPAPRCGLDLDFSEVVGSNCHEPICWLPFISSRFVLEMILIGFGAQDRLDRLGQFGRNKVGPSLLRSVSQVRNLSKDCPCACDNPFRSITPQHPTEQGLASLLGNPVVEKVRFSQCDLIRDAIHDHGGSLSTAFRWWDRRDAIGFLLANASSCSLAVSIRHATSAYSTFHYPRSRSSDTGRGARGVPPTK</sequence>
<proteinExistence type="predicted"/>
<keyword evidence="2" id="KW-1185">Reference proteome</keyword>
<gene>
    <name evidence="1" type="ORF">PG997_014229</name>
</gene>
<name>A0ABR1UT69_9PEZI</name>
<dbReference type="EMBL" id="JAQQWN010000010">
    <property type="protein sequence ID" value="KAK8062132.1"/>
    <property type="molecule type" value="Genomic_DNA"/>
</dbReference>
<evidence type="ECO:0000313" key="1">
    <source>
        <dbReference type="EMBL" id="KAK8062132.1"/>
    </source>
</evidence>
<dbReference type="GeneID" id="92051603"/>
<dbReference type="RefSeq" id="XP_066660731.1">
    <property type="nucleotide sequence ID" value="XM_066818543.1"/>
</dbReference>
<evidence type="ECO:0000313" key="2">
    <source>
        <dbReference type="Proteomes" id="UP001433268"/>
    </source>
</evidence>
<reference evidence="1 2" key="1">
    <citation type="submission" date="2023-01" db="EMBL/GenBank/DDBJ databases">
        <title>Analysis of 21 Apiospora genomes using comparative genomics revels a genus with tremendous synthesis potential of carbohydrate active enzymes and secondary metabolites.</title>
        <authorList>
            <person name="Sorensen T."/>
        </authorList>
    </citation>
    <scope>NUCLEOTIDE SEQUENCE [LARGE SCALE GENOMIC DNA]</scope>
    <source>
        <strain evidence="1 2">CBS 114990</strain>
    </source>
</reference>
<comment type="caution">
    <text evidence="1">The sequence shown here is derived from an EMBL/GenBank/DDBJ whole genome shotgun (WGS) entry which is preliminary data.</text>
</comment>
<dbReference type="Proteomes" id="UP001433268">
    <property type="component" value="Unassembled WGS sequence"/>
</dbReference>
<accession>A0ABR1UT69</accession>